<evidence type="ECO:0000313" key="3">
    <source>
        <dbReference type="Proteomes" id="UP000193642"/>
    </source>
</evidence>
<evidence type="ECO:0000256" key="1">
    <source>
        <dbReference type="SAM" id="Phobius"/>
    </source>
</evidence>
<name>A0A1Y2CBD1_9FUNG</name>
<feature type="transmembrane region" description="Helical" evidence="1">
    <location>
        <begin position="246"/>
        <end position="264"/>
    </location>
</feature>
<keyword evidence="1" id="KW-0472">Membrane</keyword>
<feature type="transmembrane region" description="Helical" evidence="1">
    <location>
        <begin position="77"/>
        <end position="93"/>
    </location>
</feature>
<keyword evidence="1" id="KW-0812">Transmembrane</keyword>
<feature type="transmembrane region" description="Helical" evidence="1">
    <location>
        <begin position="175"/>
        <end position="199"/>
    </location>
</feature>
<keyword evidence="1" id="KW-1133">Transmembrane helix</keyword>
<reference evidence="2 3" key="1">
    <citation type="submission" date="2016-07" db="EMBL/GenBank/DDBJ databases">
        <title>Pervasive Adenine N6-methylation of Active Genes in Fungi.</title>
        <authorList>
            <consortium name="DOE Joint Genome Institute"/>
            <person name="Mondo S.J."/>
            <person name="Dannebaum R.O."/>
            <person name="Kuo R.C."/>
            <person name="Labutti K."/>
            <person name="Haridas S."/>
            <person name="Kuo A."/>
            <person name="Salamov A."/>
            <person name="Ahrendt S.R."/>
            <person name="Lipzen A."/>
            <person name="Sullivan W."/>
            <person name="Andreopoulos W.B."/>
            <person name="Clum A."/>
            <person name="Lindquist E."/>
            <person name="Daum C."/>
            <person name="Ramamoorthy G.K."/>
            <person name="Gryganskyi A."/>
            <person name="Culley D."/>
            <person name="Magnuson J.K."/>
            <person name="James T.Y."/>
            <person name="O'Malley M.A."/>
            <person name="Stajich J.E."/>
            <person name="Spatafora J.W."/>
            <person name="Visel A."/>
            <person name="Grigoriev I.V."/>
        </authorList>
    </citation>
    <scope>NUCLEOTIDE SEQUENCE [LARGE SCALE GENOMIC DNA]</scope>
    <source>
        <strain evidence="2 3">JEL800</strain>
    </source>
</reference>
<organism evidence="2 3">
    <name type="scientific">Rhizoclosmatium globosum</name>
    <dbReference type="NCBI Taxonomy" id="329046"/>
    <lineage>
        <taxon>Eukaryota</taxon>
        <taxon>Fungi</taxon>
        <taxon>Fungi incertae sedis</taxon>
        <taxon>Chytridiomycota</taxon>
        <taxon>Chytridiomycota incertae sedis</taxon>
        <taxon>Chytridiomycetes</taxon>
        <taxon>Chytridiales</taxon>
        <taxon>Chytriomycetaceae</taxon>
        <taxon>Rhizoclosmatium</taxon>
    </lineage>
</organism>
<dbReference type="AlphaFoldDB" id="A0A1Y2CBD1"/>
<feature type="transmembrane region" description="Helical" evidence="1">
    <location>
        <begin position="32"/>
        <end position="56"/>
    </location>
</feature>
<dbReference type="Proteomes" id="UP000193642">
    <property type="component" value="Unassembled WGS sequence"/>
</dbReference>
<accession>A0A1Y2CBD1</accession>
<feature type="transmembrane region" description="Helical" evidence="1">
    <location>
        <begin position="220"/>
        <end position="240"/>
    </location>
</feature>
<sequence>MTLETVEQQPSAAEAFPSHKVRQESPVYRIRIGVLSVLASVCFAGLIYLISFVFLIEKASISNKKCPKAITSFNIQLLLLSVSAAGLCADYAYHLGHLEYTGEGQYIFIAIFEIFYIQYSWARSKYIAYGVMPWCTEICGWIVWFSPALLIPQVIPPISTTVGYFNDTIYLMFIYLPIAAAAFTVLFDCFLLVVFINYIRQHTVMSAADAISPQFLIITKYGTTACIAGITSVGLLGGATEVDMELAYNLTVLSTACLFFFSWLC</sequence>
<dbReference type="EMBL" id="MCGO01000023">
    <property type="protein sequence ID" value="ORY44207.1"/>
    <property type="molecule type" value="Genomic_DNA"/>
</dbReference>
<feature type="transmembrane region" description="Helical" evidence="1">
    <location>
        <begin position="105"/>
        <end position="122"/>
    </location>
</feature>
<feature type="transmembrane region" description="Helical" evidence="1">
    <location>
        <begin position="134"/>
        <end position="155"/>
    </location>
</feature>
<comment type="caution">
    <text evidence="2">The sequence shown here is derived from an EMBL/GenBank/DDBJ whole genome shotgun (WGS) entry which is preliminary data.</text>
</comment>
<gene>
    <name evidence="2" type="ORF">BCR33DRAFT_237476</name>
</gene>
<proteinExistence type="predicted"/>
<protein>
    <submittedName>
        <fullName evidence="2">Uncharacterized protein</fullName>
    </submittedName>
</protein>
<keyword evidence="3" id="KW-1185">Reference proteome</keyword>
<evidence type="ECO:0000313" key="2">
    <source>
        <dbReference type="EMBL" id="ORY44207.1"/>
    </source>
</evidence>
<dbReference type="OrthoDB" id="2100544at2759"/>